<dbReference type="EMBL" id="RXIC02000021">
    <property type="protein sequence ID" value="KAB1217935.1"/>
    <property type="molecule type" value="Genomic_DNA"/>
</dbReference>
<reference evidence="3 4" key="2">
    <citation type="journal article" date="2019" name="Plant Biotechnol. J.">
        <title>The red bayberry genome and genetic basis of sex determination.</title>
        <authorList>
            <person name="Jia H.M."/>
            <person name="Jia H.J."/>
            <person name="Cai Q.L."/>
            <person name="Wang Y."/>
            <person name="Zhao H.B."/>
            <person name="Yang W.F."/>
            <person name="Wang G.Y."/>
            <person name="Li Y.H."/>
            <person name="Zhan D.L."/>
            <person name="Shen Y.T."/>
            <person name="Niu Q.F."/>
            <person name="Chang L."/>
            <person name="Qiu J."/>
            <person name="Zhao L."/>
            <person name="Xie H.B."/>
            <person name="Fu W.Y."/>
            <person name="Jin J."/>
            <person name="Li X.W."/>
            <person name="Jiao Y."/>
            <person name="Zhou C.C."/>
            <person name="Tu T."/>
            <person name="Chai C.Y."/>
            <person name="Gao J.L."/>
            <person name="Fan L.J."/>
            <person name="van de Weg E."/>
            <person name="Wang J.Y."/>
            <person name="Gao Z.S."/>
        </authorList>
    </citation>
    <scope>NUCLEOTIDE SEQUENCE [LARGE SCALE GENOMIC DNA]</scope>
    <source>
        <tissue evidence="3">Leaves</tissue>
    </source>
</reference>
<protein>
    <submittedName>
        <fullName evidence="3">Uncharacterized protein</fullName>
    </submittedName>
</protein>
<dbReference type="AlphaFoldDB" id="A0A6A1VYQ6"/>
<reference evidence="3" key="1">
    <citation type="submission" date="2018-07" db="EMBL/GenBank/DDBJ databases">
        <authorList>
            <person name="Gao Z.-S."/>
            <person name="Jia H.-M."/>
            <person name="Jia H.-J."/>
            <person name="Cai Q.-L."/>
            <person name="Wang Y."/>
            <person name="Zhao H.-B."/>
        </authorList>
    </citation>
    <scope>NUCLEOTIDE SEQUENCE</scope>
    <source>
        <tissue evidence="3">Leaves</tissue>
    </source>
</reference>
<name>A0A6A1VYQ6_9ROSI</name>
<accession>A0A6A1VYQ6</accession>
<evidence type="ECO:0000313" key="4">
    <source>
        <dbReference type="Proteomes" id="UP000516437"/>
    </source>
</evidence>
<evidence type="ECO:0000256" key="1">
    <source>
        <dbReference type="SAM" id="MobiDB-lite"/>
    </source>
</evidence>
<reference evidence="3" key="3">
    <citation type="submission" date="2019-09" db="EMBL/GenBank/DDBJ databases">
        <authorList>
            <person name="Gao Z."/>
        </authorList>
    </citation>
    <scope>NUCLEOTIDE SEQUENCE</scope>
    <source>
        <tissue evidence="3">Leaves</tissue>
    </source>
</reference>
<gene>
    <name evidence="3" type="ORF">CJ030_MR3G014655</name>
    <name evidence="2" type="ORF">CJ030_MR3G014678</name>
</gene>
<proteinExistence type="predicted"/>
<comment type="caution">
    <text evidence="3">The sequence shown here is derived from an EMBL/GenBank/DDBJ whole genome shotgun (WGS) entry which is preliminary data.</text>
</comment>
<dbReference type="PANTHER" id="PTHR34958:SF1">
    <property type="entry name" value="ARMADILLO-LIKE HELICAL DOMAIN-CONTAINING PROTEIN"/>
    <property type="match status" value="1"/>
</dbReference>
<dbReference type="PANTHER" id="PTHR34958">
    <property type="entry name" value="CONDITIONAL LOSS-OF-GROWTH 1"/>
    <property type="match status" value="1"/>
</dbReference>
<sequence length="1239" mass="135920">MSSSFSPSRSPGSSRLQTGGVGGVSRLRSSSLKKPPEPLHRAVADCLSSSSSSACSASTAATPHHGGPSAVVVSEASRTLRDYLAAPSTTDMAYSVILEHTIAERERSPAVVARCVALLKRHLLRYKPSEETLLQIDRFCLNTIDECDTSPNRRLSQCSRSLDQQAGASIASTNVSPLPVSSFASGALVKSLNYVRSLVSQYIPKRSFHPAAFAGAPPTSRQSLPTLSSLLSRSFNSQLSPATVGESSEKKDATSKSVSSLSISEKVDELVDHECIADDVLKWRWLGGHRSSSLPAESDRSVKPHYMSAHNFLEVGAAALLVGDMEAKMKGQPWKFFGTADLPYLDQLLQPSPVCDVIAAVCSETSSTNANLMTVSSKLSTHGGKPSMDVAVSVLVKLVIDIEQQPLRLNPAEVCDVIAAVCSETSSTNANLMTVSSKLSTHGGKPSMDVAVSVLVKLVIDMYVLDSGTAAPLTLSMVEEMLSSPKAACRARAFDLILNLGVHAHLLEPIITDSASTIEEEYSQESYFGDEAPPTIPGMRKAASVKKLGTSSAIDNFESWILNILFEILLLLIQTQENEESVWASALSCLLYFVCDRGKILKNRLNGLDIRVIKVLLETSRKNSWAELVHCKLISILTNMFYAMPDEPTEADPSSRAFLMDQVDLIGGIEFIFLEYSLANSREERRNLYLVLFDYALDQINDTCGATGVSEYNHDEIQPLAVLLTLANAPEAFYMSVKLGVEGIGEILRRSISSMLAKFPNSQRLNTLLEIAAEKIDTIICSFTHLDKEFSHMIQITKSYKFLESIEDTVPRNGVGMKVKLSWASLHSLLHSERIAYRRNGYIWLGDLLIEEISEKNDANIWSNIKKLQQQIAHGGLHDSSAASDVPLAIWLLCGLLKSKHNFIRWGFLYVLERLLMRCKFLLDENEMQHPSSSELGHVDKDGRLEKANAVIDIMSSALSLVFQINETDRINILKMCDILFSQLCLRVPLATDMPYGDHVHEDGTMKEADSRSRNPVDHETASMAALLLRGQAIVPMQLVARVPAALFYWPLIQLAGAATDNIALGVAVGSKGRGNLPGATSDIRASLLLLLIGKCTADPAAFQEVGGEEFFSVRLQRMMTEKPEDYQHILQSLVVRAQQVFRENFSLIRSIRNNLVLQENFRYCHLSSTVNIYGSIGLLDDFPILSGGKYALDILSLFRIGMEQFGGLLVQNQTSPEPSFIFVILEGDLYTIFFVGHP</sequence>
<dbReference type="OrthoDB" id="1905883at2759"/>
<organism evidence="3 4">
    <name type="scientific">Morella rubra</name>
    <name type="common">Chinese bayberry</name>
    <dbReference type="NCBI Taxonomy" id="262757"/>
    <lineage>
        <taxon>Eukaryota</taxon>
        <taxon>Viridiplantae</taxon>
        <taxon>Streptophyta</taxon>
        <taxon>Embryophyta</taxon>
        <taxon>Tracheophyta</taxon>
        <taxon>Spermatophyta</taxon>
        <taxon>Magnoliopsida</taxon>
        <taxon>eudicotyledons</taxon>
        <taxon>Gunneridae</taxon>
        <taxon>Pentapetalae</taxon>
        <taxon>rosids</taxon>
        <taxon>fabids</taxon>
        <taxon>Fagales</taxon>
        <taxon>Myricaceae</taxon>
        <taxon>Morella</taxon>
    </lineage>
</organism>
<dbReference type="Proteomes" id="UP000516437">
    <property type="component" value="Chromosome 3"/>
</dbReference>
<feature type="compositionally biased region" description="Low complexity" evidence="1">
    <location>
        <begin position="1"/>
        <end position="15"/>
    </location>
</feature>
<evidence type="ECO:0000313" key="3">
    <source>
        <dbReference type="EMBL" id="KAB1217935.1"/>
    </source>
</evidence>
<dbReference type="EMBL" id="RXIC02000021">
    <property type="protein sequence ID" value="KAB1217912.1"/>
    <property type="molecule type" value="Genomic_DNA"/>
</dbReference>
<feature type="region of interest" description="Disordered" evidence="1">
    <location>
        <begin position="1"/>
        <end position="38"/>
    </location>
</feature>
<evidence type="ECO:0000313" key="2">
    <source>
        <dbReference type="EMBL" id="KAB1217912.1"/>
    </source>
</evidence>
<keyword evidence="4" id="KW-1185">Reference proteome</keyword>